<name>A0A198GET8_9GAMM</name>
<evidence type="ECO:0000313" key="2">
    <source>
        <dbReference type="EMBL" id="OAT34736.1"/>
    </source>
</evidence>
<keyword evidence="3" id="KW-1185">Reference proteome</keyword>
<dbReference type="InterPro" id="IPR001387">
    <property type="entry name" value="Cro/C1-type_HTH"/>
</dbReference>
<proteinExistence type="predicted"/>
<dbReference type="AlphaFoldDB" id="A0A198GET8"/>
<organism evidence="2 3">
    <name type="scientific">Proteus myxofaciens ATCC 19692</name>
    <dbReference type="NCBI Taxonomy" id="1354337"/>
    <lineage>
        <taxon>Bacteria</taxon>
        <taxon>Pseudomonadati</taxon>
        <taxon>Pseudomonadota</taxon>
        <taxon>Gammaproteobacteria</taxon>
        <taxon>Enterobacterales</taxon>
        <taxon>Morganellaceae</taxon>
        <taxon>Proteus</taxon>
    </lineage>
</organism>
<comment type="caution">
    <text evidence="2">The sequence shown here is derived from an EMBL/GenBank/DDBJ whole genome shotgun (WGS) entry which is preliminary data.</text>
</comment>
<dbReference type="Pfam" id="PF01381">
    <property type="entry name" value="HTH_3"/>
    <property type="match status" value="1"/>
</dbReference>
<dbReference type="SUPFAM" id="SSF47413">
    <property type="entry name" value="lambda repressor-like DNA-binding domains"/>
    <property type="match status" value="1"/>
</dbReference>
<dbReference type="Proteomes" id="UP000094023">
    <property type="component" value="Unassembled WGS sequence"/>
</dbReference>
<sequence length="89" mass="10498">MQENNPLSNNIGKMLKFYRRRTGLTGDELAKRINVSQQQISRYENGINNITFDKLITLFNALEMNRYDIDIFFEKIKCLVDSAEYKNTK</sequence>
<evidence type="ECO:0000259" key="1">
    <source>
        <dbReference type="PROSITE" id="PS50943"/>
    </source>
</evidence>
<dbReference type="GO" id="GO:0003677">
    <property type="term" value="F:DNA binding"/>
    <property type="evidence" value="ECO:0007669"/>
    <property type="project" value="InterPro"/>
</dbReference>
<dbReference type="STRING" id="1354337.M983_0970"/>
<dbReference type="InterPro" id="IPR010982">
    <property type="entry name" value="Lambda_DNA-bd_dom_sf"/>
</dbReference>
<accession>A0A198GET8</accession>
<dbReference type="CDD" id="cd00093">
    <property type="entry name" value="HTH_XRE"/>
    <property type="match status" value="1"/>
</dbReference>
<feature type="domain" description="HTH cro/C1-type" evidence="1">
    <location>
        <begin position="15"/>
        <end position="69"/>
    </location>
</feature>
<dbReference type="SMART" id="SM00530">
    <property type="entry name" value="HTH_XRE"/>
    <property type="match status" value="1"/>
</dbReference>
<protein>
    <recommendedName>
        <fullName evidence="1">HTH cro/C1-type domain-containing protein</fullName>
    </recommendedName>
</protein>
<dbReference type="PROSITE" id="PS50943">
    <property type="entry name" value="HTH_CROC1"/>
    <property type="match status" value="1"/>
</dbReference>
<dbReference type="RefSeq" id="WP_066748023.1">
    <property type="nucleotide sequence ID" value="NZ_LXEN01000041.1"/>
</dbReference>
<dbReference type="OrthoDB" id="5683219at2"/>
<reference evidence="2 3" key="1">
    <citation type="submission" date="2016-04" db="EMBL/GenBank/DDBJ databases">
        <title>ATOL: Assembling a taxonomically balanced genome-scale reconstruction of the evolutionary history of the Enterobacteriaceae.</title>
        <authorList>
            <person name="Plunkett G.III."/>
            <person name="Neeno-Eckwall E.C."/>
            <person name="Glasner J.D."/>
            <person name="Perna N.T."/>
        </authorList>
    </citation>
    <scope>NUCLEOTIDE SEQUENCE [LARGE SCALE GENOMIC DNA]</scope>
    <source>
        <strain evidence="2 3">ATCC 19692</strain>
    </source>
</reference>
<evidence type="ECO:0000313" key="3">
    <source>
        <dbReference type="Proteomes" id="UP000094023"/>
    </source>
</evidence>
<dbReference type="Gene3D" id="1.10.260.40">
    <property type="entry name" value="lambda repressor-like DNA-binding domains"/>
    <property type="match status" value="1"/>
</dbReference>
<dbReference type="EMBL" id="LXEN01000041">
    <property type="protein sequence ID" value="OAT34736.1"/>
    <property type="molecule type" value="Genomic_DNA"/>
</dbReference>
<dbReference type="PATRIC" id="fig|1354337.4.peg.989"/>
<gene>
    <name evidence="2" type="ORF">M983_0970</name>
</gene>